<dbReference type="PRINTS" id="PR00177">
    <property type="entry name" value="NMDARECEPTOR"/>
</dbReference>
<keyword evidence="10" id="KW-0325">Glycoprotein</keyword>
<evidence type="ECO:0000256" key="14">
    <source>
        <dbReference type="ARBA" id="ARBA00034100"/>
    </source>
</evidence>
<keyword evidence="3" id="KW-1003">Cell membrane</keyword>
<evidence type="ECO:0000313" key="21">
    <source>
        <dbReference type="Proteomes" id="UP001163046"/>
    </source>
</evidence>
<keyword evidence="7" id="KW-0406">Ion transport</keyword>
<dbReference type="SMART" id="SM00079">
    <property type="entry name" value="PBPe"/>
    <property type="match status" value="1"/>
</dbReference>
<comment type="subcellular location">
    <subcellularLocation>
        <location evidence="1">Cell membrane</location>
        <topology evidence="1">Multi-pass membrane protein</topology>
    </subcellularLocation>
    <subcellularLocation>
        <location evidence="14">Postsynaptic cell membrane</location>
    </subcellularLocation>
</comment>
<feature type="transmembrane region" description="Helical" evidence="18">
    <location>
        <begin position="382"/>
        <end position="403"/>
    </location>
</feature>
<keyword evidence="6" id="KW-0770">Synapse</keyword>
<dbReference type="SUPFAM" id="SSF53822">
    <property type="entry name" value="Periplasmic binding protein-like I"/>
    <property type="match status" value="1"/>
</dbReference>
<dbReference type="Proteomes" id="UP001163046">
    <property type="component" value="Unassembled WGS sequence"/>
</dbReference>
<evidence type="ECO:0000256" key="9">
    <source>
        <dbReference type="ARBA" id="ARBA00023170"/>
    </source>
</evidence>
<evidence type="ECO:0000259" key="19">
    <source>
        <dbReference type="SMART" id="SM00079"/>
    </source>
</evidence>
<dbReference type="Gene3D" id="3.40.50.2300">
    <property type="match status" value="2"/>
</dbReference>
<evidence type="ECO:0000256" key="18">
    <source>
        <dbReference type="SAM" id="Phobius"/>
    </source>
</evidence>
<proteinExistence type="predicted"/>
<keyword evidence="8 18" id="KW-0472">Membrane</keyword>
<dbReference type="FunFam" id="3.40.190.10:FF:000400">
    <property type="entry name" value="Predicted protein"/>
    <property type="match status" value="1"/>
</dbReference>
<dbReference type="InterPro" id="IPR001508">
    <property type="entry name" value="Iono_Glu_rcpt_met"/>
</dbReference>
<feature type="domain" description="Ionotropic glutamate receptor C-terminal" evidence="19">
    <location>
        <begin position="224"/>
        <end position="542"/>
    </location>
</feature>
<evidence type="ECO:0000256" key="11">
    <source>
        <dbReference type="ARBA" id="ARBA00023257"/>
    </source>
</evidence>
<dbReference type="PANTHER" id="PTHR18966">
    <property type="entry name" value="IONOTROPIC GLUTAMATE RECEPTOR"/>
    <property type="match status" value="1"/>
</dbReference>
<evidence type="ECO:0000256" key="16">
    <source>
        <dbReference type="PIRSR" id="PIRSR601508-2"/>
    </source>
</evidence>
<evidence type="ECO:0000256" key="10">
    <source>
        <dbReference type="ARBA" id="ARBA00023180"/>
    </source>
</evidence>
<keyword evidence="11" id="KW-0628">Postsynaptic cell membrane</keyword>
<keyword evidence="2" id="KW-0813">Transport</keyword>
<dbReference type="GO" id="GO:0015276">
    <property type="term" value="F:ligand-gated monoatomic ion channel activity"/>
    <property type="evidence" value="ECO:0007669"/>
    <property type="project" value="InterPro"/>
</dbReference>
<protein>
    <recommendedName>
        <fullName evidence="19">Ionotropic glutamate receptor C-terminal domain-containing protein</fullName>
    </recommendedName>
</protein>
<evidence type="ECO:0000256" key="15">
    <source>
        <dbReference type="PIRSR" id="PIRSR601508-1"/>
    </source>
</evidence>
<feature type="disulfide bond" evidence="17">
    <location>
        <begin position="491"/>
        <end position="546"/>
    </location>
</feature>
<evidence type="ECO:0000256" key="7">
    <source>
        <dbReference type="ARBA" id="ARBA00023065"/>
    </source>
</evidence>
<organism evidence="20 21">
    <name type="scientific">Desmophyllum pertusum</name>
    <dbReference type="NCBI Taxonomy" id="174260"/>
    <lineage>
        <taxon>Eukaryota</taxon>
        <taxon>Metazoa</taxon>
        <taxon>Cnidaria</taxon>
        <taxon>Anthozoa</taxon>
        <taxon>Hexacorallia</taxon>
        <taxon>Scleractinia</taxon>
        <taxon>Caryophylliina</taxon>
        <taxon>Caryophylliidae</taxon>
        <taxon>Desmophyllum</taxon>
    </lineage>
</organism>
<name>A0A9W9ZTB7_9CNID</name>
<dbReference type="SUPFAM" id="SSF53850">
    <property type="entry name" value="Periplasmic binding protein-like II"/>
    <property type="match status" value="1"/>
</dbReference>
<feature type="site" description="Crucial to convey clamshell closure to channel opening" evidence="16">
    <location>
        <position position="410"/>
    </location>
</feature>
<keyword evidence="13" id="KW-0407">Ion channel</keyword>
<feature type="transmembrane region" description="Helical" evidence="18">
    <location>
        <begin position="307"/>
        <end position="328"/>
    </location>
</feature>
<feature type="transmembrane region" description="Helical" evidence="18">
    <location>
        <begin position="565"/>
        <end position="585"/>
    </location>
</feature>
<evidence type="ECO:0000256" key="3">
    <source>
        <dbReference type="ARBA" id="ARBA00022475"/>
    </source>
</evidence>
<comment type="caution">
    <text evidence="20">The sequence shown here is derived from an EMBL/GenBank/DDBJ whole genome shotgun (WGS) entry which is preliminary data.</text>
</comment>
<dbReference type="AlphaFoldDB" id="A0A9W9ZTB7"/>
<evidence type="ECO:0000256" key="1">
    <source>
        <dbReference type="ARBA" id="ARBA00004651"/>
    </source>
</evidence>
<evidence type="ECO:0000256" key="5">
    <source>
        <dbReference type="ARBA" id="ARBA00022989"/>
    </source>
</evidence>
<evidence type="ECO:0000256" key="12">
    <source>
        <dbReference type="ARBA" id="ARBA00023286"/>
    </source>
</evidence>
<dbReference type="FunFam" id="1.10.287.70:FF:000105">
    <property type="entry name" value="Eye-enriched kainate receptor, isoform A"/>
    <property type="match status" value="1"/>
</dbReference>
<dbReference type="GO" id="GO:0045211">
    <property type="term" value="C:postsynaptic membrane"/>
    <property type="evidence" value="ECO:0007669"/>
    <property type="project" value="UniProtKB-SubCell"/>
</dbReference>
<evidence type="ECO:0000256" key="17">
    <source>
        <dbReference type="PIRSR" id="PIRSR601508-3"/>
    </source>
</evidence>
<keyword evidence="5 18" id="KW-1133">Transmembrane helix</keyword>
<feature type="binding site" evidence="15">
    <location>
        <position position="431"/>
    </location>
    <ligand>
        <name>L-glutamate</name>
        <dbReference type="ChEBI" id="CHEBI:29985"/>
    </ligand>
</feature>
<dbReference type="Pfam" id="PF00060">
    <property type="entry name" value="Lig_chan"/>
    <property type="match status" value="1"/>
</dbReference>
<keyword evidence="4 18" id="KW-0812">Transmembrane</keyword>
<keyword evidence="17" id="KW-1015">Disulfide bond</keyword>
<evidence type="ECO:0000256" key="4">
    <source>
        <dbReference type="ARBA" id="ARBA00022692"/>
    </source>
</evidence>
<evidence type="ECO:0000313" key="20">
    <source>
        <dbReference type="EMBL" id="KAJ7387558.1"/>
    </source>
</evidence>
<dbReference type="OrthoDB" id="5984008at2759"/>
<dbReference type="InterPro" id="IPR015683">
    <property type="entry name" value="Ionotropic_Glu_rcpt"/>
</dbReference>
<dbReference type="GO" id="GO:0038023">
    <property type="term" value="F:signaling receptor activity"/>
    <property type="evidence" value="ECO:0007669"/>
    <property type="project" value="InterPro"/>
</dbReference>
<evidence type="ECO:0000256" key="2">
    <source>
        <dbReference type="ARBA" id="ARBA00022448"/>
    </source>
</evidence>
<feature type="binding site" evidence="15">
    <location>
        <position position="478"/>
    </location>
    <ligand>
        <name>L-glutamate</name>
        <dbReference type="ChEBI" id="CHEBI:29985"/>
    </ligand>
</feature>
<dbReference type="InterPro" id="IPR001828">
    <property type="entry name" value="ANF_lig-bd_rcpt"/>
</dbReference>
<keyword evidence="21" id="KW-1185">Reference proteome</keyword>
<reference evidence="20" key="1">
    <citation type="submission" date="2023-01" db="EMBL/GenBank/DDBJ databases">
        <title>Genome assembly of the deep-sea coral Lophelia pertusa.</title>
        <authorList>
            <person name="Herrera S."/>
            <person name="Cordes E."/>
        </authorList>
    </citation>
    <scope>NUCLEOTIDE SEQUENCE</scope>
    <source>
        <strain evidence="20">USNM1676648</strain>
        <tissue evidence="20">Polyp</tissue>
    </source>
</reference>
<gene>
    <name evidence="20" type="ORF">OS493_000889</name>
</gene>
<keyword evidence="12" id="KW-1071">Ligand-gated ion channel</keyword>
<dbReference type="EMBL" id="MU825873">
    <property type="protein sequence ID" value="KAJ7387558.1"/>
    <property type="molecule type" value="Genomic_DNA"/>
</dbReference>
<accession>A0A9W9ZTB7</accession>
<feature type="site" description="Interaction with the cone snail toxin Con-ikot-ikot" evidence="16">
    <location>
        <position position="525"/>
    </location>
</feature>
<dbReference type="InterPro" id="IPR028082">
    <property type="entry name" value="Peripla_BP_I"/>
</dbReference>
<dbReference type="InterPro" id="IPR001320">
    <property type="entry name" value="Iontro_rcpt_C"/>
</dbReference>
<dbReference type="SUPFAM" id="SSF81324">
    <property type="entry name" value="Voltage-gated potassium channels"/>
    <property type="match status" value="1"/>
</dbReference>
<evidence type="ECO:0000256" key="8">
    <source>
        <dbReference type="ARBA" id="ARBA00023136"/>
    </source>
</evidence>
<sequence>MVGLSLHLGNEIAARDYGKRALAAIERGALEYSLTMYGAVHDAAVVIGKAMEKLLMSAEGRKMIHSYGINGSCPLQSMDNEDKGLGQRILNELKKVSFKGLTGDVQFDGESGERKVQDGMDILNVLPQQVGSWKPEAGDNGAHVLQKKSEEPKWIGNFYETVKCHNPGSNSSRPEMRLPKLTITTVLELHHYKYLQGKSIEMSCDGHLNWDECPIGCNCMGSHQFVERVNKSAKLEDIAGKITGDNVLQGFLIDVIKEVSKEAKFEYEIYLRGDSKYSDVIEELIDQKAGEPPINNFAFLQPFTGGVWLSTIGVVLFITAMMCVMDYLSPFGYRARARESDDEPGDEFNMLNSLWFATASVLQQGPDNTPLAPSGRLLASTFWFFILILISTYTANLAAFFTIKRTADTINSLEALANQDKIKYGVFKGGSVRTFFENSEDSLYRKMYSHMREYQTFVEGTAAGVERARTEQYAYITEYPYLDYYNQQKPCNTRLLKNLIQTKSYGIGLQRNSPYTNKITVAILKLREKNFIEKTRRRWWDDRSQCPKPSQSKTGNTQSLDVNNLAGVFIILLGGIVVSLVLVVIEIRCRKLVVFLTNSQRALKRRLSTRETREQPRDSNNTRMRMGVVLSQGDRVLKPVRQHEPETSGWRKWFGMD</sequence>
<dbReference type="Gene3D" id="1.10.287.70">
    <property type="match status" value="1"/>
</dbReference>
<dbReference type="Pfam" id="PF01094">
    <property type="entry name" value="ANF_receptor"/>
    <property type="match status" value="1"/>
</dbReference>
<evidence type="ECO:0000256" key="6">
    <source>
        <dbReference type="ARBA" id="ARBA00023018"/>
    </source>
</evidence>
<evidence type="ECO:0000256" key="13">
    <source>
        <dbReference type="ARBA" id="ARBA00023303"/>
    </source>
</evidence>
<keyword evidence="9" id="KW-0675">Receptor</keyword>
<dbReference type="Gene3D" id="3.40.190.10">
    <property type="entry name" value="Periplasmic binding protein-like II"/>
    <property type="match status" value="2"/>
</dbReference>